<feature type="chain" id="PRO_5038422553" evidence="1">
    <location>
        <begin position="29"/>
        <end position="254"/>
    </location>
</feature>
<name>A0A263CXW0_9PSEU</name>
<evidence type="ECO:0000313" key="4">
    <source>
        <dbReference type="Proteomes" id="UP000242444"/>
    </source>
</evidence>
<dbReference type="OrthoDB" id="273319at2"/>
<evidence type="ECO:0000313" key="3">
    <source>
        <dbReference type="EMBL" id="OZM70982.1"/>
    </source>
</evidence>
<dbReference type="InParanoid" id="A0A263CXW0"/>
<dbReference type="Gene3D" id="2.60.120.200">
    <property type="match status" value="1"/>
</dbReference>
<proteinExistence type="predicted"/>
<dbReference type="RefSeq" id="WP_094864920.1">
    <property type="nucleotide sequence ID" value="NZ_NKYE01000016.1"/>
</dbReference>
<keyword evidence="4" id="KW-1185">Reference proteome</keyword>
<dbReference type="InterPro" id="IPR013320">
    <property type="entry name" value="ConA-like_dom_sf"/>
</dbReference>
<reference evidence="3 4" key="1">
    <citation type="submission" date="2017-07" db="EMBL/GenBank/DDBJ databases">
        <title>Amycolatopsis antarcticus sp. nov., isolated from the surface of an Antarcticus brown macroalga.</title>
        <authorList>
            <person name="Wang J."/>
            <person name="Leiva S."/>
            <person name="Huang J."/>
            <person name="Huang Y."/>
        </authorList>
    </citation>
    <scope>NUCLEOTIDE SEQUENCE [LARGE SCALE GENOMIC DNA]</scope>
    <source>
        <strain evidence="3 4">AU-G6</strain>
    </source>
</reference>
<evidence type="ECO:0000259" key="2">
    <source>
        <dbReference type="Pfam" id="PF08787"/>
    </source>
</evidence>
<sequence>MRTPITRLSIVLSAAVVAATLGVPSAVAGTEAARPACTPSEAMDLSQWKVQLPTGEDEKPDEVEQPELDEFSVDPWFTGNEACDGVQFRAAVNGVTTSGSDYPRSELREMDGEDKAEWSTSEGTHTMVINEAITHLPADKPHVVAGQIHGGDDDLTVFRLEGSKLYVTDGDEAHHKLVIDDYELGTPFEAKFVAGDGKIKAYFNGELQTTIEVDSSTAYFKAGAYTQANCERSDPCEDGNYGEVQISSVSVTHE</sequence>
<feature type="signal peptide" evidence="1">
    <location>
        <begin position="1"/>
        <end position="28"/>
    </location>
</feature>
<comment type="caution">
    <text evidence="3">The sequence shown here is derived from an EMBL/GenBank/DDBJ whole genome shotgun (WGS) entry which is preliminary data.</text>
</comment>
<feature type="domain" description="Alginate lyase 2" evidence="2">
    <location>
        <begin position="43"/>
        <end position="253"/>
    </location>
</feature>
<gene>
    <name evidence="3" type="ORF">CFN78_22805</name>
</gene>
<protein>
    <submittedName>
        <fullName evidence="3">Polysaccharide lyase family 7 protein</fullName>
    </submittedName>
</protein>
<keyword evidence="3" id="KW-0456">Lyase</keyword>
<dbReference type="SUPFAM" id="SSF49899">
    <property type="entry name" value="Concanavalin A-like lectins/glucanases"/>
    <property type="match status" value="1"/>
</dbReference>
<evidence type="ECO:0000256" key="1">
    <source>
        <dbReference type="SAM" id="SignalP"/>
    </source>
</evidence>
<accession>A0A263CXW0</accession>
<dbReference type="GO" id="GO:0016829">
    <property type="term" value="F:lyase activity"/>
    <property type="evidence" value="ECO:0007669"/>
    <property type="project" value="UniProtKB-KW"/>
</dbReference>
<dbReference type="EMBL" id="NKYE01000016">
    <property type="protein sequence ID" value="OZM70982.1"/>
    <property type="molecule type" value="Genomic_DNA"/>
</dbReference>
<keyword evidence="1" id="KW-0732">Signal</keyword>
<dbReference type="Pfam" id="PF08787">
    <property type="entry name" value="Alginate_lyase2"/>
    <property type="match status" value="1"/>
</dbReference>
<dbReference type="AlphaFoldDB" id="A0A263CXW0"/>
<dbReference type="InterPro" id="IPR014895">
    <property type="entry name" value="Alginate_lyase_2"/>
</dbReference>
<organism evidence="3 4">
    <name type="scientific">Amycolatopsis antarctica</name>
    <dbReference type="NCBI Taxonomy" id="1854586"/>
    <lineage>
        <taxon>Bacteria</taxon>
        <taxon>Bacillati</taxon>
        <taxon>Actinomycetota</taxon>
        <taxon>Actinomycetes</taxon>
        <taxon>Pseudonocardiales</taxon>
        <taxon>Pseudonocardiaceae</taxon>
        <taxon>Amycolatopsis</taxon>
    </lineage>
</organism>
<dbReference type="Proteomes" id="UP000242444">
    <property type="component" value="Unassembled WGS sequence"/>
</dbReference>